<evidence type="ECO:0000313" key="4">
    <source>
        <dbReference type="EMBL" id="RNL66762.1"/>
    </source>
</evidence>
<gene>
    <name evidence="4" type="ORF">D0911_04295</name>
</gene>
<feature type="DNA-binding region" description="H-T-H motif" evidence="2">
    <location>
        <begin position="44"/>
        <end position="63"/>
    </location>
</feature>
<dbReference type="PROSITE" id="PS50977">
    <property type="entry name" value="HTH_TETR_2"/>
    <property type="match status" value="1"/>
</dbReference>
<evidence type="ECO:0000256" key="2">
    <source>
        <dbReference type="PROSITE-ProRule" id="PRU00335"/>
    </source>
</evidence>
<dbReference type="SUPFAM" id="SSF46689">
    <property type="entry name" value="Homeodomain-like"/>
    <property type="match status" value="1"/>
</dbReference>
<comment type="caution">
    <text evidence="4">The sequence shown here is derived from an EMBL/GenBank/DDBJ whole genome shotgun (WGS) entry which is preliminary data.</text>
</comment>
<proteinExistence type="predicted"/>
<dbReference type="InterPro" id="IPR001647">
    <property type="entry name" value="HTH_TetR"/>
</dbReference>
<feature type="domain" description="HTH tetR-type" evidence="3">
    <location>
        <begin position="20"/>
        <end position="81"/>
    </location>
</feature>
<organism evidence="4 5">
    <name type="scientific">Zhongshania marina</name>
    <dbReference type="NCBI Taxonomy" id="2304603"/>
    <lineage>
        <taxon>Bacteria</taxon>
        <taxon>Pseudomonadati</taxon>
        <taxon>Pseudomonadota</taxon>
        <taxon>Gammaproteobacteria</taxon>
        <taxon>Cellvibrionales</taxon>
        <taxon>Spongiibacteraceae</taxon>
        <taxon>Zhongshania</taxon>
    </lineage>
</organism>
<dbReference type="EMBL" id="RHGB01000003">
    <property type="protein sequence ID" value="RNL66762.1"/>
    <property type="molecule type" value="Genomic_DNA"/>
</dbReference>
<reference evidence="4 5" key="1">
    <citation type="submission" date="2018-10" db="EMBL/GenBank/DDBJ databases">
        <title>Draft genome sequence of Zhongshania sp. DSW25-10.</title>
        <authorList>
            <person name="Oh J."/>
        </authorList>
    </citation>
    <scope>NUCLEOTIDE SEQUENCE [LARGE SCALE GENOMIC DNA]</scope>
    <source>
        <strain evidence="4 5">DSW25-10</strain>
    </source>
</reference>
<dbReference type="PROSITE" id="PS01081">
    <property type="entry name" value="HTH_TETR_1"/>
    <property type="match status" value="1"/>
</dbReference>
<dbReference type="InterPro" id="IPR009057">
    <property type="entry name" value="Homeodomain-like_sf"/>
</dbReference>
<evidence type="ECO:0000256" key="1">
    <source>
        <dbReference type="ARBA" id="ARBA00023125"/>
    </source>
</evidence>
<keyword evidence="5" id="KW-1185">Reference proteome</keyword>
<dbReference type="RefSeq" id="WP_123181629.1">
    <property type="nucleotide sequence ID" value="NZ_RHGB01000003.1"/>
</dbReference>
<name>A0ABX9W5Q3_9GAMM</name>
<keyword evidence="1 2" id="KW-0238">DNA-binding</keyword>
<protein>
    <submittedName>
        <fullName evidence="4">TetR/AcrR family transcriptional regulator</fullName>
    </submittedName>
</protein>
<dbReference type="Proteomes" id="UP000274695">
    <property type="component" value="Unassembled WGS sequence"/>
</dbReference>
<evidence type="ECO:0000259" key="3">
    <source>
        <dbReference type="PROSITE" id="PS50977"/>
    </source>
</evidence>
<dbReference type="Pfam" id="PF00440">
    <property type="entry name" value="TetR_N"/>
    <property type="match status" value="1"/>
</dbReference>
<dbReference type="Gene3D" id="1.10.357.10">
    <property type="entry name" value="Tetracycline Repressor, domain 2"/>
    <property type="match status" value="1"/>
</dbReference>
<accession>A0ABX9W5Q3</accession>
<sequence length="234" mass="25990">MEPKVRASSVRAVLSDNPRDAHLLRILDATKLLIERTGSVEQVTIRGIAAEAGVAPATLYNRFGGKETIISLAVIDHYERRVKRGFMGNDSTGCSFDALGSGLKMLAETCRASPAFAKVLMGLYFSSAGMEGTPRTMYQEFKGSLCDVVIKMHNCGDVVDWVSPEILASQLSHSCFMAVYRWSNFSVLNNALEDLMDYFVFSAILGYSQYSQKERIEQRLKELIQDLSGFSQFL</sequence>
<evidence type="ECO:0000313" key="5">
    <source>
        <dbReference type="Proteomes" id="UP000274695"/>
    </source>
</evidence>
<dbReference type="InterPro" id="IPR023772">
    <property type="entry name" value="DNA-bd_HTH_TetR-type_CS"/>
</dbReference>